<dbReference type="EMBL" id="CP011390">
    <property type="protein sequence ID" value="ANE50009.1"/>
    <property type="molecule type" value="Genomic_DNA"/>
</dbReference>
<reference evidence="2" key="1">
    <citation type="submission" date="2015-01" db="EMBL/GenBank/DDBJ databases">
        <title>Flavisolibacter sp./LCS9/ whole genome sequencing.</title>
        <authorList>
            <person name="Kim M.K."/>
            <person name="Srinivasan S."/>
            <person name="Lee J.-J."/>
        </authorList>
    </citation>
    <scope>NUCLEOTIDE SEQUENCE [LARGE SCALE GENOMIC DNA]</scope>
    <source>
        <strain evidence="2">LCS9</strain>
    </source>
</reference>
<reference evidence="1 2" key="2">
    <citation type="journal article" date="2016" name="Int. J. Syst. Evol. Microbiol.">
        <title>Flavisolibacter tropicus sp. nov., isolated from tropical soil.</title>
        <authorList>
            <person name="Lee J.J."/>
            <person name="Kang M.S."/>
            <person name="Kim G.S."/>
            <person name="Lee C.S."/>
            <person name="Lim S."/>
            <person name="Lee J."/>
            <person name="Roh S.H."/>
            <person name="Kang H."/>
            <person name="Ha J.M."/>
            <person name="Bae S."/>
            <person name="Jung H.Y."/>
            <person name="Kim M.K."/>
        </authorList>
    </citation>
    <scope>NUCLEOTIDE SEQUENCE [LARGE SCALE GENOMIC DNA]</scope>
    <source>
        <strain evidence="1 2">LCS9</strain>
    </source>
</reference>
<protein>
    <submittedName>
        <fullName evidence="1">Uncharacterized protein</fullName>
    </submittedName>
</protein>
<evidence type="ECO:0000313" key="1">
    <source>
        <dbReference type="EMBL" id="ANE50009.1"/>
    </source>
</evidence>
<name>A0A172TSE5_9BACT</name>
<accession>A0A172TSE5</accession>
<evidence type="ECO:0000313" key="2">
    <source>
        <dbReference type="Proteomes" id="UP000077177"/>
    </source>
</evidence>
<proteinExistence type="predicted"/>
<gene>
    <name evidence="1" type="ORF">SY85_05360</name>
</gene>
<keyword evidence="2" id="KW-1185">Reference proteome</keyword>
<organism evidence="1 2">
    <name type="scientific">Flavisolibacter tropicus</name>
    <dbReference type="NCBI Taxonomy" id="1492898"/>
    <lineage>
        <taxon>Bacteria</taxon>
        <taxon>Pseudomonadati</taxon>
        <taxon>Bacteroidota</taxon>
        <taxon>Chitinophagia</taxon>
        <taxon>Chitinophagales</taxon>
        <taxon>Chitinophagaceae</taxon>
        <taxon>Flavisolibacter</taxon>
    </lineage>
</organism>
<dbReference type="KEGG" id="fla:SY85_05360"/>
<dbReference type="AlphaFoldDB" id="A0A172TSE5"/>
<sequence length="74" mass="7858">MVIANRHDDLGGLTKPVGIGHGALEIGFLAYQLAASVVALRAHVILVAQFIKDDAIDGNGDKNRAYLLCQCGRI</sequence>
<dbReference type="Proteomes" id="UP000077177">
    <property type="component" value="Chromosome"/>
</dbReference>